<comment type="caution">
    <text evidence="2">The sequence shown here is derived from an EMBL/GenBank/DDBJ whole genome shotgun (WGS) entry which is preliminary data.</text>
</comment>
<protein>
    <submittedName>
        <fullName evidence="2">Uncharacterized protein</fullName>
    </submittedName>
</protein>
<evidence type="ECO:0000256" key="1">
    <source>
        <dbReference type="SAM" id="MobiDB-lite"/>
    </source>
</evidence>
<evidence type="ECO:0000313" key="3">
    <source>
        <dbReference type="Proteomes" id="UP000228568"/>
    </source>
</evidence>
<evidence type="ECO:0000313" key="2">
    <source>
        <dbReference type="EMBL" id="PIZ94600.1"/>
    </source>
</evidence>
<dbReference type="Proteomes" id="UP000228568">
    <property type="component" value="Unassembled WGS sequence"/>
</dbReference>
<organism evidence="2 3">
    <name type="scientific">Candidatus Magasanikbacteria bacterium CG_4_10_14_0_2_um_filter_37_12</name>
    <dbReference type="NCBI Taxonomy" id="1974637"/>
    <lineage>
        <taxon>Bacteria</taxon>
        <taxon>Candidatus Magasanikiibacteriota</taxon>
    </lineage>
</organism>
<reference evidence="3" key="1">
    <citation type="submission" date="2017-09" db="EMBL/GenBank/DDBJ databases">
        <title>Depth-based differentiation of microbial function through sediment-hosted aquifers and enrichment of novel symbionts in the deep terrestrial subsurface.</title>
        <authorList>
            <person name="Probst A.J."/>
            <person name="Ladd B."/>
            <person name="Jarett J.K."/>
            <person name="Geller-Mcgrath D.E."/>
            <person name="Sieber C.M.K."/>
            <person name="Emerson J.B."/>
            <person name="Anantharaman K."/>
            <person name="Thomas B.C."/>
            <person name="Malmstrom R."/>
            <person name="Stieglmeier M."/>
            <person name="Klingl A."/>
            <person name="Woyke T."/>
            <person name="Ryan C.M."/>
            <person name="Banfield J.F."/>
        </authorList>
    </citation>
    <scope>NUCLEOTIDE SEQUENCE [LARGE SCALE GENOMIC DNA]</scope>
</reference>
<dbReference type="EMBL" id="PFPK01000038">
    <property type="protein sequence ID" value="PIZ94600.1"/>
    <property type="molecule type" value="Genomic_DNA"/>
</dbReference>
<gene>
    <name evidence="2" type="ORF">COX81_03115</name>
</gene>
<feature type="region of interest" description="Disordered" evidence="1">
    <location>
        <begin position="91"/>
        <end position="118"/>
    </location>
</feature>
<dbReference type="AlphaFoldDB" id="A0A2M7V7D6"/>
<name>A0A2M7V7D6_9BACT</name>
<feature type="compositionally biased region" description="Acidic residues" evidence="1">
    <location>
        <begin position="91"/>
        <end position="117"/>
    </location>
</feature>
<proteinExistence type="predicted"/>
<accession>A0A2M7V7D6</accession>
<sequence>MVSNPKTTILIKKKDGTRERILLSELQNRKKSIAPANNNVVLSAKKTTIIIDNKEKKANTAKKVTEKVDEKTEENPDKNLAAIVAYQPPEESDYFTEDEWDDDETETSEKDGEEEMLFENQEPPTLPALESEQHLAMTTPVVDTFVDQAVAKAWTPKDHQSLLEEEIVLKKEDQSILPENREESVSGVLASLPFQISKDLEGRLSSLIQSRLKDIRTDQQVLEYSEREIGSGGLSLSIEDAALLVSAIQKVFHVRPNIKVPKKEKIASSLLSNIKVPSHIVHEPIEPERDVDKESGNKQKNLIMHDVVAPPTLLEDQTISPIDELRNFSLADFRRLSSNVGQATEVLLNKFDQLKKESFSLFLKSGEAWRKSTLYELYATVLYESLSMNKTVGEVIQSRGSTDSISNEEFIAMANVGKILLA</sequence>